<feature type="binding site" evidence="8">
    <location>
        <position position="206"/>
    </location>
    <ligand>
        <name>Ca(2+)</name>
        <dbReference type="ChEBI" id="CHEBI:29108"/>
        <label>1</label>
    </ligand>
</feature>
<reference evidence="10 11" key="1">
    <citation type="submission" date="2015-09" db="EMBL/GenBank/DDBJ databases">
        <title>Identification and resolution of microdiversity through metagenomic sequencing of parallel consortia.</title>
        <authorList>
            <person name="Nelson W.C."/>
            <person name="Romine M.F."/>
            <person name="Lindemann S.R."/>
        </authorList>
    </citation>
    <scope>NUCLEOTIDE SEQUENCE [LARGE SCALE GENOMIC DNA]</scope>
    <source>
        <strain evidence="10">Ana</strain>
    </source>
</reference>
<dbReference type="SMART" id="SM00642">
    <property type="entry name" value="Aamy"/>
    <property type="match status" value="1"/>
</dbReference>
<dbReference type="InterPro" id="IPR013780">
    <property type="entry name" value="Glyco_hydro_b"/>
</dbReference>
<dbReference type="InterPro" id="IPR006047">
    <property type="entry name" value="GH13_cat_dom"/>
</dbReference>
<feature type="binding site" evidence="8">
    <location>
        <position position="195"/>
    </location>
    <ligand>
        <name>Ca(2+)</name>
        <dbReference type="ChEBI" id="CHEBI:29108"/>
        <label>2</label>
    </ligand>
</feature>
<evidence type="ECO:0000256" key="3">
    <source>
        <dbReference type="ARBA" id="ARBA00022723"/>
    </source>
</evidence>
<dbReference type="PIRSF" id="PIRSF001021">
    <property type="entry name" value="Alph-amls_thrmst"/>
    <property type="match status" value="1"/>
</dbReference>
<dbReference type="Gene3D" id="2.60.40.1180">
    <property type="entry name" value="Golgi alpha-mannosidase II"/>
    <property type="match status" value="1"/>
</dbReference>
<dbReference type="PATRIC" id="fig|1666911.3.peg.839"/>
<evidence type="ECO:0000256" key="8">
    <source>
        <dbReference type="PIRSR" id="PIRSR001021-2"/>
    </source>
</evidence>
<dbReference type="GO" id="GO:0005509">
    <property type="term" value="F:calcium ion binding"/>
    <property type="evidence" value="ECO:0007669"/>
    <property type="project" value="InterPro"/>
</dbReference>
<dbReference type="SUPFAM" id="SSF51011">
    <property type="entry name" value="Glycosyl hydrolase domain"/>
    <property type="match status" value="1"/>
</dbReference>
<dbReference type="Proteomes" id="UP000050465">
    <property type="component" value="Unassembled WGS sequence"/>
</dbReference>
<comment type="caution">
    <text evidence="10">The sequence shown here is derived from an EMBL/GenBank/DDBJ whole genome shotgun (WGS) entry which is preliminary data.</text>
</comment>
<dbReference type="GO" id="GO:0005975">
    <property type="term" value="P:carbohydrate metabolic process"/>
    <property type="evidence" value="ECO:0007669"/>
    <property type="project" value="InterPro"/>
</dbReference>
<evidence type="ECO:0000259" key="9">
    <source>
        <dbReference type="SMART" id="SM00642"/>
    </source>
</evidence>
<evidence type="ECO:0000313" key="11">
    <source>
        <dbReference type="Proteomes" id="UP000050465"/>
    </source>
</evidence>
<feature type="binding site" evidence="8">
    <location>
        <position position="247"/>
    </location>
    <ligand>
        <name>Ca(2+)</name>
        <dbReference type="ChEBI" id="CHEBI:29108"/>
        <label>1</label>
    </ligand>
</feature>
<dbReference type="EC" id="3.2.1.1" evidence="10"/>
<keyword evidence="8" id="KW-0106">Calcium</keyword>
<keyword evidence="3 8" id="KW-0479">Metal-binding</keyword>
<evidence type="ECO:0000256" key="1">
    <source>
        <dbReference type="ARBA" id="ARBA00001913"/>
    </source>
</evidence>
<evidence type="ECO:0000256" key="4">
    <source>
        <dbReference type="ARBA" id="ARBA00022801"/>
    </source>
</evidence>
<dbReference type="GO" id="GO:0004556">
    <property type="term" value="F:alpha-amylase activity"/>
    <property type="evidence" value="ECO:0007669"/>
    <property type="project" value="UniProtKB-EC"/>
</dbReference>
<proteinExistence type="inferred from homology"/>
<dbReference type="Gene3D" id="3.20.20.80">
    <property type="entry name" value="Glycosidases"/>
    <property type="match status" value="1"/>
</dbReference>
<comment type="cofactor">
    <cofactor evidence="1">
        <name>Ca(2+)</name>
        <dbReference type="ChEBI" id="CHEBI:29108"/>
    </cofactor>
</comment>
<dbReference type="AlphaFoldDB" id="A0A0P7ZMX1"/>
<dbReference type="NCBIfam" id="NF006968">
    <property type="entry name" value="PRK09441.1-1"/>
    <property type="match status" value="1"/>
</dbReference>
<feature type="binding site" evidence="8">
    <location>
        <position position="114"/>
    </location>
    <ligand>
        <name>Ca(2+)</name>
        <dbReference type="ChEBI" id="CHEBI:29108"/>
        <label>1</label>
    </ligand>
</feature>
<name>A0A0P7ZMX1_9CYAN</name>
<feature type="binding site" evidence="8">
    <location>
        <position position="212"/>
    </location>
    <ligand>
        <name>Ca(2+)</name>
        <dbReference type="ChEBI" id="CHEBI:29108"/>
        <label>1</label>
    </ligand>
</feature>
<dbReference type="InterPro" id="IPR013776">
    <property type="entry name" value="A-amylase_thermo"/>
</dbReference>
<dbReference type="SUPFAM" id="SSF51445">
    <property type="entry name" value="(Trans)glycosidases"/>
    <property type="match status" value="1"/>
</dbReference>
<keyword evidence="6 10" id="KW-0326">Glycosidase</keyword>
<feature type="domain" description="Glycosyl hydrolase family 13 catalytic" evidence="9">
    <location>
        <begin position="14"/>
        <end position="410"/>
    </location>
</feature>
<gene>
    <name evidence="10" type="primary">amyA-2</name>
    <name evidence="10" type="ORF">HLUCCA11_15900</name>
</gene>
<evidence type="ECO:0000313" key="10">
    <source>
        <dbReference type="EMBL" id="KPQ34232.1"/>
    </source>
</evidence>
<dbReference type="Gene3D" id="2.40.30.140">
    <property type="match status" value="1"/>
</dbReference>
<feature type="active site" description="Nucleophile" evidence="7">
    <location>
        <position position="243"/>
    </location>
</feature>
<evidence type="ECO:0000256" key="2">
    <source>
        <dbReference type="ARBA" id="ARBA00008061"/>
    </source>
</evidence>
<accession>A0A0P7ZMX1</accession>
<comment type="similarity">
    <text evidence="2">Belongs to the glycosyl hydrolase 13 family.</text>
</comment>
<evidence type="ECO:0000256" key="5">
    <source>
        <dbReference type="ARBA" id="ARBA00023277"/>
    </source>
</evidence>
<evidence type="ECO:0000256" key="7">
    <source>
        <dbReference type="PIRSR" id="PIRSR001021-1"/>
    </source>
</evidence>
<dbReference type="Pfam" id="PF00128">
    <property type="entry name" value="Alpha-amylase"/>
    <property type="match status" value="1"/>
</dbReference>
<feature type="binding site" evidence="8">
    <location>
        <position position="214"/>
    </location>
    <ligand>
        <name>Ca(2+)</name>
        <dbReference type="ChEBI" id="CHEBI:29108"/>
        <label>2</label>
    </ligand>
</feature>
<dbReference type="InterPro" id="IPR017853">
    <property type="entry name" value="GH"/>
</dbReference>
<dbReference type="EMBL" id="LJZR01000022">
    <property type="protein sequence ID" value="KPQ34232.1"/>
    <property type="molecule type" value="Genomic_DNA"/>
</dbReference>
<keyword evidence="5" id="KW-0119">Carbohydrate metabolism</keyword>
<feature type="active site" description="Proton donor" evidence="7">
    <location>
        <position position="273"/>
    </location>
</feature>
<dbReference type="CDD" id="cd11318">
    <property type="entry name" value="AmyAc_bac_fung_AmyA"/>
    <property type="match status" value="1"/>
</dbReference>
<keyword evidence="4 10" id="KW-0378">Hydrolase</keyword>
<dbReference type="NCBIfam" id="NF006969">
    <property type="entry name" value="PRK09441.1-2"/>
    <property type="match status" value="1"/>
</dbReference>
<evidence type="ECO:0000256" key="6">
    <source>
        <dbReference type="ARBA" id="ARBA00023295"/>
    </source>
</evidence>
<protein>
    <submittedName>
        <fullName evidence="10">Alpha-amylase</fullName>
        <ecNumber evidence="10">3.2.1.1</ecNumber>
    </submittedName>
</protein>
<organism evidence="10 11">
    <name type="scientific">Phormidesmis priestleyi Ana</name>
    <dbReference type="NCBI Taxonomy" id="1666911"/>
    <lineage>
        <taxon>Bacteria</taxon>
        <taxon>Bacillati</taxon>
        <taxon>Cyanobacteriota</taxon>
        <taxon>Cyanophyceae</taxon>
        <taxon>Leptolyngbyales</taxon>
        <taxon>Leptolyngbyaceae</taxon>
        <taxon>Phormidesmis</taxon>
    </lineage>
</organism>
<dbReference type="PANTHER" id="PTHR43447">
    <property type="entry name" value="ALPHA-AMYLASE"/>
    <property type="match status" value="1"/>
</dbReference>
<sequence length="499" mass="56631">MSAPNMPAQPAQNGVMMQFFHWYNEPDGSLWNELAQKAADLAEVGITAVWLPPAYKGTAGGYDVGYGVYDMYDLGEFDQKGSVRTKYGTKDEYIDAIKAAKQAGVQVYADVVLNHKLGADAEEEFPATPYSPSNRHEPIGDMVTIKAWTNFTFPGRQGKYSDLEWHWWHFNAVDYNAYEQGEFEAVYLFEDKQFDQAVDLEKGSFDYLMGCDLDVNHPEVRADLMQWGEWYVDLTEVDGFRFDAVKHVKAGFFPDWLQHVRKYAGKRLFAVGEYWSYEVEALHHFIKVTGGDVALFDAPLHYNFCEAGKSGNSYDMRTIFDNSLVQDQPALAVTLVENHDSQPLQSLESVVEAWFKPLAYALILLRQGGYPCIFYADYYGAHYKDTKAGNEYEIFLDSHQWIIDKFLEARQKYAYGDQYEYFSHANVIGWTRLGTEENSGGLAVVMSNGDAGNNWMQVGHPNTTYTDITEHIEETITTDDGGWADFRCEAGSVSVWVPS</sequence>
<dbReference type="STRING" id="1666911.HLUCCA11_15900"/>